<keyword evidence="7" id="KW-0539">Nucleus</keyword>
<feature type="compositionally biased region" description="Basic residues" evidence="8">
    <location>
        <begin position="127"/>
        <end position="137"/>
    </location>
</feature>
<evidence type="ECO:0000313" key="10">
    <source>
        <dbReference type="EMBL" id="EPE09351.1"/>
    </source>
</evidence>
<evidence type="ECO:0000256" key="3">
    <source>
        <dbReference type="ARBA" id="ARBA00022833"/>
    </source>
</evidence>
<dbReference type="GO" id="GO:0008270">
    <property type="term" value="F:zinc ion binding"/>
    <property type="evidence" value="ECO:0007669"/>
    <property type="project" value="InterPro"/>
</dbReference>
<dbReference type="Proteomes" id="UP000016923">
    <property type="component" value="Unassembled WGS sequence"/>
</dbReference>
<evidence type="ECO:0000256" key="5">
    <source>
        <dbReference type="ARBA" id="ARBA00023125"/>
    </source>
</evidence>
<comment type="subcellular location">
    <subcellularLocation>
        <location evidence="1">Nucleus</location>
    </subcellularLocation>
</comment>
<feature type="region of interest" description="Disordered" evidence="8">
    <location>
        <begin position="1"/>
        <end position="28"/>
    </location>
</feature>
<evidence type="ECO:0000256" key="4">
    <source>
        <dbReference type="ARBA" id="ARBA00023015"/>
    </source>
</evidence>
<proteinExistence type="predicted"/>
<dbReference type="GO" id="GO:0043565">
    <property type="term" value="F:sequence-specific DNA binding"/>
    <property type="evidence" value="ECO:0007669"/>
    <property type="project" value="TreeGrafter"/>
</dbReference>
<keyword evidence="5" id="KW-0238">DNA-binding</keyword>
<dbReference type="GO" id="GO:0000981">
    <property type="term" value="F:DNA-binding transcription factor activity, RNA polymerase II-specific"/>
    <property type="evidence" value="ECO:0007669"/>
    <property type="project" value="InterPro"/>
</dbReference>
<dbReference type="SUPFAM" id="SSF57701">
    <property type="entry name" value="Zn2/Cys6 DNA-binding domain"/>
    <property type="match status" value="1"/>
</dbReference>
<dbReference type="STRING" id="1262450.S3CBL4"/>
<keyword evidence="11" id="KW-1185">Reference proteome</keyword>
<gene>
    <name evidence="10" type="ORF">F503_07127</name>
</gene>
<dbReference type="VEuPathDB" id="FungiDB:F503_07127"/>
<dbReference type="Gene3D" id="4.10.240.10">
    <property type="entry name" value="Zn(2)-C6 fungal-type DNA-binding domain"/>
    <property type="match status" value="1"/>
</dbReference>
<keyword evidence="2" id="KW-0479">Metal-binding</keyword>
<evidence type="ECO:0000256" key="1">
    <source>
        <dbReference type="ARBA" id="ARBA00004123"/>
    </source>
</evidence>
<reference evidence="10 11" key="1">
    <citation type="journal article" date="2013" name="BMC Genomics">
        <title>The genome and transcriptome of the pine saprophyte Ophiostoma piceae, and a comparison with the bark beetle-associated pine pathogen Grosmannia clavigera.</title>
        <authorList>
            <person name="Haridas S."/>
            <person name="Wang Y."/>
            <person name="Lim L."/>
            <person name="Massoumi Alamouti S."/>
            <person name="Jackman S."/>
            <person name="Docking R."/>
            <person name="Robertson G."/>
            <person name="Birol I."/>
            <person name="Bohlmann J."/>
            <person name="Breuil C."/>
        </authorList>
    </citation>
    <scope>NUCLEOTIDE SEQUENCE [LARGE SCALE GENOMIC DNA]</scope>
    <source>
        <strain evidence="10 11">UAMH 11346</strain>
    </source>
</reference>
<keyword evidence="4" id="KW-0805">Transcription regulation</keyword>
<dbReference type="OMA" id="HASGQIC"/>
<feature type="compositionally biased region" description="Low complexity" evidence="8">
    <location>
        <begin position="111"/>
        <end position="126"/>
    </location>
</feature>
<feature type="domain" description="Zn(2)-C6 fungal-type" evidence="9">
    <location>
        <begin position="30"/>
        <end position="59"/>
    </location>
</feature>
<dbReference type="InterPro" id="IPR007219">
    <property type="entry name" value="XnlR_reg_dom"/>
</dbReference>
<protein>
    <submittedName>
        <fullName evidence="10">Transcriptional activator protein acu</fullName>
    </submittedName>
</protein>
<feature type="region of interest" description="Disordered" evidence="8">
    <location>
        <begin position="199"/>
        <end position="224"/>
    </location>
</feature>
<dbReference type="PANTHER" id="PTHR47782:SF12">
    <property type="entry name" value="ZN(II)2CYS6 TRANSCRIPTION FACTOR (EUROFUNG)"/>
    <property type="match status" value="1"/>
</dbReference>
<dbReference type="PROSITE" id="PS00463">
    <property type="entry name" value="ZN2_CY6_FUNGAL_1"/>
    <property type="match status" value="1"/>
</dbReference>
<keyword evidence="6" id="KW-0804">Transcription</keyword>
<feature type="region of interest" description="Disordered" evidence="8">
    <location>
        <begin position="695"/>
        <end position="728"/>
    </location>
</feature>
<dbReference type="SMART" id="SM00066">
    <property type="entry name" value="GAL4"/>
    <property type="match status" value="1"/>
</dbReference>
<evidence type="ECO:0000259" key="9">
    <source>
        <dbReference type="PROSITE" id="PS50048"/>
    </source>
</evidence>
<evidence type="ECO:0000256" key="7">
    <source>
        <dbReference type="ARBA" id="ARBA00023242"/>
    </source>
</evidence>
<feature type="region of interest" description="Disordered" evidence="8">
    <location>
        <begin position="154"/>
        <end position="183"/>
    </location>
</feature>
<dbReference type="Pfam" id="PF00172">
    <property type="entry name" value="Zn_clus"/>
    <property type="match status" value="1"/>
</dbReference>
<dbReference type="PANTHER" id="PTHR47782">
    <property type="entry name" value="ZN(II)2CYS6 TRANSCRIPTION FACTOR (EUROFUNG)-RELATED"/>
    <property type="match status" value="1"/>
</dbReference>
<sequence length="873" mass="95482">MSHPGADEVPDQPDSTDQHGPPRKKKKTLACKRCRQRKQKCTEVRPCENCTQSGAECIASEAAAAAKPLLEQDYVQRLEERVAELESLIPRESVDHIHAALNARPVSSFQPADSHAYSHHAAPSTHAHPHAHSHSHAPVHTNQQTYVGAAHQRPLPDRVAPQPSPTSHHHRQPTTPESPLDVLGQLSHGLYGAEAAVTNAHAQQQQQQYSPMNARAADNSEPPPVEAPCVGADLERFLVQTYFDMAQSQYPILLRHEFLQWAESWSLGTDVLQASTRWKGFFVYMVYAIAFLMTKSRVNGPTRSRDFYILATSKYLPFVLDHRNPLLRAQALLLLTIYALHIPSRDHIIPLSSRAVRFCVENQLHLADSEPEPTDNNALVLIQLRRRIFWCAYAVDRVVCGSHDLPISVADHHITVPLRSAVVAGAGAGAPQLRPSTAPTSVSSSLHVIVGRQIESEIQDMMLSRTFVPDSRAAFAWRAHILGKLKAWNARSRAAAEPSQKGYASLRWHKMIYYYNIVTLYRPTRTIMTAALPPSSVLEDHIGRLSGNLVVQASCQALLLFRRFQMAREIAQPWLGLLSQFQIGVTLLYCFFATPPALWPAAYNSTDVPDAVRACSSTLAVLAERWVEAECVRDVFEVLARDVPFGASWDRPQRMSESGRATIDTCWPDIKKIVMDRPTLGMIREMANDRFVETAESSPVHRVPSAGRDTSVQGHDGHSIPSSGETIVVGGTTRPRAGNGSGNGNGLGHGTAVVETPASSIGSIGAISAISAGSLGHLANATGLYHGHGYDMAIDGANAGAVGASTSAADIFEGMDLQWAHLTHASSLEMEAQFHLPTEMDTTPDEAHLMLGWLNGISTLDLGRRPSGEAEPR</sequence>
<feature type="region of interest" description="Disordered" evidence="8">
    <location>
        <begin position="109"/>
        <end position="138"/>
    </location>
</feature>
<keyword evidence="3" id="KW-0862">Zinc</keyword>
<evidence type="ECO:0000256" key="2">
    <source>
        <dbReference type="ARBA" id="ARBA00022723"/>
    </source>
</evidence>
<dbReference type="GO" id="GO:0045944">
    <property type="term" value="P:positive regulation of transcription by RNA polymerase II"/>
    <property type="evidence" value="ECO:0007669"/>
    <property type="project" value="TreeGrafter"/>
</dbReference>
<dbReference type="HOGENOM" id="CLU_014662_0_1_1"/>
<dbReference type="OrthoDB" id="189997at2759"/>
<evidence type="ECO:0000256" key="8">
    <source>
        <dbReference type="SAM" id="MobiDB-lite"/>
    </source>
</evidence>
<dbReference type="CDD" id="cd12148">
    <property type="entry name" value="fungal_TF_MHR"/>
    <property type="match status" value="1"/>
</dbReference>
<evidence type="ECO:0000256" key="6">
    <source>
        <dbReference type="ARBA" id="ARBA00023163"/>
    </source>
</evidence>
<dbReference type="GO" id="GO:0006351">
    <property type="term" value="P:DNA-templated transcription"/>
    <property type="evidence" value="ECO:0007669"/>
    <property type="project" value="InterPro"/>
</dbReference>
<dbReference type="eggNOG" id="ENOG502SHZK">
    <property type="taxonomic scope" value="Eukaryota"/>
</dbReference>
<dbReference type="CDD" id="cd00067">
    <property type="entry name" value="GAL4"/>
    <property type="match status" value="1"/>
</dbReference>
<dbReference type="Pfam" id="PF04082">
    <property type="entry name" value="Fungal_trans"/>
    <property type="match status" value="1"/>
</dbReference>
<organism evidence="10 11">
    <name type="scientific">Ophiostoma piceae (strain UAMH 11346)</name>
    <name type="common">Sap stain fungus</name>
    <dbReference type="NCBI Taxonomy" id="1262450"/>
    <lineage>
        <taxon>Eukaryota</taxon>
        <taxon>Fungi</taxon>
        <taxon>Dikarya</taxon>
        <taxon>Ascomycota</taxon>
        <taxon>Pezizomycotina</taxon>
        <taxon>Sordariomycetes</taxon>
        <taxon>Sordariomycetidae</taxon>
        <taxon>Ophiostomatales</taxon>
        <taxon>Ophiostomataceae</taxon>
        <taxon>Ophiostoma</taxon>
    </lineage>
</organism>
<evidence type="ECO:0000313" key="11">
    <source>
        <dbReference type="Proteomes" id="UP000016923"/>
    </source>
</evidence>
<dbReference type="AlphaFoldDB" id="S3CBL4"/>
<dbReference type="EMBL" id="KE148147">
    <property type="protein sequence ID" value="EPE09351.1"/>
    <property type="molecule type" value="Genomic_DNA"/>
</dbReference>
<dbReference type="PROSITE" id="PS50048">
    <property type="entry name" value="ZN2_CY6_FUNGAL_2"/>
    <property type="match status" value="1"/>
</dbReference>
<dbReference type="InterPro" id="IPR001138">
    <property type="entry name" value="Zn2Cys6_DnaBD"/>
</dbReference>
<dbReference type="InterPro" id="IPR036864">
    <property type="entry name" value="Zn2-C6_fun-type_DNA-bd_sf"/>
</dbReference>
<name>S3CBL4_OPHP1</name>
<dbReference type="InterPro" id="IPR052202">
    <property type="entry name" value="Yeast_MetPath_Reg"/>
</dbReference>
<accession>S3CBL4</accession>
<dbReference type="GO" id="GO:0005634">
    <property type="term" value="C:nucleus"/>
    <property type="evidence" value="ECO:0007669"/>
    <property type="project" value="UniProtKB-SubCell"/>
</dbReference>